<dbReference type="Gene3D" id="3.30.505.10">
    <property type="entry name" value="SH2 domain"/>
    <property type="match status" value="1"/>
</dbReference>
<dbReference type="SMART" id="SM00233">
    <property type="entry name" value="PH"/>
    <property type="match status" value="1"/>
</dbReference>
<gene>
    <name evidence="19" type="primary">vav1</name>
</gene>
<dbReference type="GeneTree" id="ENSGT00940000159125"/>
<dbReference type="CDD" id="cd11979">
    <property type="entry name" value="SH3_VAV1_1"/>
    <property type="match status" value="1"/>
</dbReference>
<evidence type="ECO:0000313" key="19">
    <source>
        <dbReference type="Ensembl" id="ENSTRUP00000067151.1"/>
    </source>
</evidence>
<dbReference type="SUPFAM" id="SSF48065">
    <property type="entry name" value="DBL homology domain (DH-domain)"/>
    <property type="match status" value="1"/>
</dbReference>
<dbReference type="GO" id="GO:0005085">
    <property type="term" value="F:guanyl-nucleotide exchange factor activity"/>
    <property type="evidence" value="ECO:0007669"/>
    <property type="project" value="UniProtKB-KW"/>
</dbReference>
<dbReference type="PROSITE" id="PS50081">
    <property type="entry name" value="ZF_DAG_PE_2"/>
    <property type="match status" value="1"/>
</dbReference>
<dbReference type="InterPro" id="IPR011993">
    <property type="entry name" value="PH-like_dom_sf"/>
</dbReference>
<dbReference type="Pfam" id="PF00130">
    <property type="entry name" value="C1_1"/>
    <property type="match status" value="1"/>
</dbReference>
<evidence type="ECO:0000256" key="2">
    <source>
        <dbReference type="ARBA" id="ARBA00022553"/>
    </source>
</evidence>
<protein>
    <submittedName>
        <fullName evidence="19">Vav guanine nucleotide exchange factor 1</fullName>
    </submittedName>
</protein>
<dbReference type="SUPFAM" id="SSF50729">
    <property type="entry name" value="PH domain-like"/>
    <property type="match status" value="1"/>
</dbReference>
<keyword evidence="7" id="KW-0862">Zinc</keyword>
<dbReference type="SMART" id="SM00109">
    <property type="entry name" value="C1"/>
    <property type="match status" value="1"/>
</dbReference>
<dbReference type="InterPro" id="IPR001715">
    <property type="entry name" value="CH_dom"/>
</dbReference>
<feature type="domain" description="SH3" evidence="14">
    <location>
        <begin position="780"/>
        <end position="835"/>
    </location>
</feature>
<keyword evidence="9" id="KW-0449">Lipoprotein</keyword>
<evidence type="ECO:0000313" key="20">
    <source>
        <dbReference type="Proteomes" id="UP000005226"/>
    </source>
</evidence>
<dbReference type="InterPro" id="IPR022613">
    <property type="entry name" value="CH_CAMSAP_2"/>
</dbReference>
<dbReference type="PROSITE" id="PS00479">
    <property type="entry name" value="ZF_DAG_PE_1"/>
    <property type="match status" value="1"/>
</dbReference>
<keyword evidence="2" id="KW-0597">Phosphoprotein</keyword>
<dbReference type="PROSITE" id="PS50010">
    <property type="entry name" value="DH_2"/>
    <property type="match status" value="1"/>
</dbReference>
<evidence type="ECO:0000256" key="7">
    <source>
        <dbReference type="ARBA" id="ARBA00022833"/>
    </source>
</evidence>
<reference evidence="19" key="3">
    <citation type="submission" date="2025-09" db="UniProtKB">
        <authorList>
            <consortium name="Ensembl"/>
        </authorList>
    </citation>
    <scope>IDENTIFICATION</scope>
</reference>
<dbReference type="FunFam" id="1.20.900.10:FF:000009">
    <property type="entry name" value="Vav guanine nucleotide exchange factor 1"/>
    <property type="match status" value="1"/>
</dbReference>
<dbReference type="GO" id="GO:0016477">
    <property type="term" value="P:cell migration"/>
    <property type="evidence" value="ECO:0007669"/>
    <property type="project" value="TreeGrafter"/>
</dbReference>
<dbReference type="Proteomes" id="UP000005226">
    <property type="component" value="Chromosome 17"/>
</dbReference>
<evidence type="ECO:0000259" key="14">
    <source>
        <dbReference type="PROSITE" id="PS50002"/>
    </source>
</evidence>
<keyword evidence="20" id="KW-1185">Reference proteome</keyword>
<evidence type="ECO:0000256" key="6">
    <source>
        <dbReference type="ARBA" id="ARBA00022771"/>
    </source>
</evidence>
<dbReference type="SUPFAM" id="SSF50044">
    <property type="entry name" value="SH3-domain"/>
    <property type="match status" value="2"/>
</dbReference>
<dbReference type="InterPro" id="IPR036872">
    <property type="entry name" value="CH_dom_sf"/>
</dbReference>
<evidence type="ECO:0000256" key="4">
    <source>
        <dbReference type="ARBA" id="ARBA00022723"/>
    </source>
</evidence>
<evidence type="ECO:0000259" key="15">
    <source>
        <dbReference type="PROSITE" id="PS50003"/>
    </source>
</evidence>
<dbReference type="InterPro" id="IPR001849">
    <property type="entry name" value="PH_domain"/>
</dbReference>
<keyword evidence="1 11" id="KW-0728">SH3 domain</keyword>
<evidence type="ECO:0000256" key="5">
    <source>
        <dbReference type="ARBA" id="ARBA00022737"/>
    </source>
</evidence>
<dbReference type="InterPro" id="IPR055251">
    <property type="entry name" value="SOS1_NGEF_PH"/>
</dbReference>
<dbReference type="SMART" id="SM00252">
    <property type="entry name" value="SH2"/>
    <property type="match status" value="1"/>
</dbReference>
<dbReference type="Ensembl" id="ENSTRUT00000079157.1">
    <property type="protein sequence ID" value="ENSTRUP00000067151.1"/>
    <property type="gene ID" value="ENSTRUG00000013652.3"/>
</dbReference>
<name>A0A674N0E2_TAKRU</name>
<dbReference type="PROSITE" id="PS50003">
    <property type="entry name" value="PH_DOMAIN"/>
    <property type="match status" value="1"/>
</dbReference>
<dbReference type="InterPro" id="IPR035899">
    <property type="entry name" value="DBL_dom_sf"/>
</dbReference>
<dbReference type="CDD" id="cd00160">
    <property type="entry name" value="RhoGEF"/>
    <property type="match status" value="1"/>
</dbReference>
<evidence type="ECO:0000256" key="10">
    <source>
        <dbReference type="PROSITE-ProRule" id="PRU00191"/>
    </source>
</evidence>
<dbReference type="FunFam" id="3.30.60.20:FF:000015">
    <property type="entry name" value="Vav guanine nucleotide exchange factor 1"/>
    <property type="match status" value="1"/>
</dbReference>
<accession>A0A674N0E2</accession>
<feature type="domain" description="PH" evidence="15">
    <location>
        <begin position="401"/>
        <end position="504"/>
    </location>
</feature>
<dbReference type="Gene3D" id="2.30.29.30">
    <property type="entry name" value="Pleckstrin-homology domain (PH domain)/Phosphotyrosine-binding domain (PTB)"/>
    <property type="match status" value="1"/>
</dbReference>
<dbReference type="SMART" id="SM00325">
    <property type="entry name" value="RhoGEF"/>
    <property type="match status" value="1"/>
</dbReference>
<dbReference type="InterPro" id="IPR036028">
    <property type="entry name" value="SH3-like_dom_sf"/>
</dbReference>
<reference evidence="19" key="2">
    <citation type="submission" date="2025-08" db="UniProtKB">
        <authorList>
            <consortium name="Ensembl"/>
        </authorList>
    </citation>
    <scope>IDENTIFICATION</scope>
</reference>
<keyword evidence="8 10" id="KW-0727">SH2 domain</keyword>
<evidence type="ECO:0000256" key="9">
    <source>
        <dbReference type="ARBA" id="ARBA00023288"/>
    </source>
</evidence>
<keyword evidence="6" id="KW-0863">Zinc-finger</keyword>
<evidence type="ECO:0000259" key="16">
    <source>
        <dbReference type="PROSITE" id="PS50010"/>
    </source>
</evidence>
<dbReference type="Pfam" id="PF11971">
    <property type="entry name" value="CAMSAP_CH"/>
    <property type="match status" value="1"/>
</dbReference>
<dbReference type="SMART" id="SM00326">
    <property type="entry name" value="SH3"/>
    <property type="match status" value="2"/>
</dbReference>
<keyword evidence="4" id="KW-0479">Metal-binding</keyword>
<evidence type="ECO:0000256" key="11">
    <source>
        <dbReference type="PROSITE-ProRule" id="PRU00192"/>
    </source>
</evidence>
<dbReference type="InterPro" id="IPR037832">
    <property type="entry name" value="PH_Vav"/>
</dbReference>
<sequence length="835" mass="96358">MELWRQCAAWLIECRVLPDNHRVTWENAQVCDLAQALRDGVLLCQLLNNLLPQAVNLREINLRPQMSQFLCLKNIRTFLGVCLAKFYLKKSDLFEAFDLFDVRDFGKVIDTLSILSHSHVATQRGLQSFPIEGSNLDEEIYSGLSDYIDETLDEDDDLYDFVEDEEDKGDEIYEDLMKIEEPPERQQKCGVDKRECCLQEIRQTEEKYSETLESVMQHFRKPLERFLQPQDIESIFSNIEDLAKIHRSLLGEVRASILNYGARNLYQVFLDYKERLLLYGSYCSQVEMATKHLDKLSSQREDIRMKLEECSNRANSGRFSLRDLLMVPMQRVLKYHLLLQELVKHTTDAKDKENLRLALDAMRDLAQCVNEVKRDNEIIRQITTFQLSIENMTHSLALYGRPKIDGELKICTPEKKSKHDRFAFLFDKAMFVCKKKSGETFELKEIIELQSYQIRDEPSGEKDNKKWSHVFLLLDVYGGTGYDLYFKTRELKKKWLEQFEMALSNLCPENSTANRHDFQMHCFEGTASCKACSMLLRGIFFQGYRCTRCKMAAHKECLGRVDVCGRNSESIGTIKKRSSGYVNPGFPKMEVCQDYYGLPPPPVGFGQPLHLSKGDIVELTRADADLSWWEGRNLGVGHIGWFPCQRVQPYVPRPTPDLSDFPWFAGNLDRAAAKNLLTPRSDGTFLVRQKDGGEFAISIKFNMDIRHIKITTNDGLFRINDKKAFRGLLELIRFYQQNSLKEYFKEVDTALCTPFKQSEKSNSTNSTSTTPNTTPRGSVKGLSVARARYDYSARDRSELSLQEGDTIKIISKKGHSGWWKGEVYGRVRALTHIHT</sequence>
<dbReference type="FunFam" id="1.10.418.10:FF:000019">
    <property type="entry name" value="Vav guanine nucleotide exchange factor 2"/>
    <property type="match status" value="1"/>
</dbReference>
<dbReference type="PROSITE" id="PS50021">
    <property type="entry name" value="CH"/>
    <property type="match status" value="1"/>
</dbReference>
<dbReference type="InterPro" id="IPR002219">
    <property type="entry name" value="PKC_DAG/PE"/>
</dbReference>
<evidence type="ECO:0000259" key="17">
    <source>
        <dbReference type="PROSITE" id="PS50021"/>
    </source>
</evidence>
<evidence type="ECO:0000256" key="1">
    <source>
        <dbReference type="ARBA" id="ARBA00022443"/>
    </source>
</evidence>
<feature type="domain" description="SH3" evidence="14">
    <location>
        <begin position="584"/>
        <end position="652"/>
    </location>
</feature>
<dbReference type="OMA" id="PYISRPT"/>
<dbReference type="InterPro" id="IPR001452">
    <property type="entry name" value="SH3_domain"/>
</dbReference>
<evidence type="ECO:0000259" key="18">
    <source>
        <dbReference type="PROSITE" id="PS50081"/>
    </source>
</evidence>
<feature type="region of interest" description="Disordered" evidence="12">
    <location>
        <begin position="757"/>
        <end position="779"/>
    </location>
</feature>
<dbReference type="AlphaFoldDB" id="A0A674N0E2"/>
<evidence type="ECO:0000256" key="3">
    <source>
        <dbReference type="ARBA" id="ARBA00022658"/>
    </source>
</evidence>
<dbReference type="Pfam" id="PF07653">
    <property type="entry name" value="SH3_2"/>
    <property type="match status" value="1"/>
</dbReference>
<feature type="domain" description="Phorbol-ester/DAG-type" evidence="18">
    <location>
        <begin position="515"/>
        <end position="564"/>
    </location>
</feature>
<dbReference type="Gene3D" id="3.30.60.20">
    <property type="match status" value="1"/>
</dbReference>
<dbReference type="SUPFAM" id="SSF55550">
    <property type="entry name" value="SH2 domain"/>
    <property type="match status" value="1"/>
</dbReference>
<dbReference type="PROSITE" id="PS00741">
    <property type="entry name" value="DH_1"/>
    <property type="match status" value="1"/>
</dbReference>
<dbReference type="SUPFAM" id="SSF47576">
    <property type="entry name" value="Calponin-homology domain, CH-domain"/>
    <property type="match status" value="1"/>
</dbReference>
<reference evidence="19 20" key="1">
    <citation type="journal article" date="2011" name="Genome Biol. Evol.">
        <title>Integration of the genetic map and genome assembly of fugu facilitates insights into distinct features of genome evolution in teleosts and mammals.</title>
        <authorList>
            <person name="Kai W."/>
            <person name="Kikuchi K."/>
            <person name="Tohari S."/>
            <person name="Chew A.K."/>
            <person name="Tay A."/>
            <person name="Fujiwara A."/>
            <person name="Hosoya S."/>
            <person name="Suetake H."/>
            <person name="Naruse K."/>
            <person name="Brenner S."/>
            <person name="Suzuki Y."/>
            <person name="Venkatesh B."/>
        </authorList>
    </citation>
    <scope>NUCLEOTIDE SEQUENCE [LARGE SCALE GENOMIC DNA]</scope>
</reference>
<dbReference type="Gene3D" id="1.20.900.10">
    <property type="entry name" value="Dbl homology (DH) domain"/>
    <property type="match status" value="1"/>
</dbReference>
<dbReference type="InterPro" id="IPR001331">
    <property type="entry name" value="GDS_CDC24_CS"/>
</dbReference>
<dbReference type="GO" id="GO:0005737">
    <property type="term" value="C:cytoplasm"/>
    <property type="evidence" value="ECO:0007669"/>
    <property type="project" value="TreeGrafter"/>
</dbReference>
<dbReference type="PROSITE" id="PS50001">
    <property type="entry name" value="SH2"/>
    <property type="match status" value="1"/>
</dbReference>
<dbReference type="Pfam" id="PF00017">
    <property type="entry name" value="SH2"/>
    <property type="match status" value="1"/>
</dbReference>
<dbReference type="InParanoid" id="A0A674N0E2"/>
<dbReference type="PRINTS" id="PR00401">
    <property type="entry name" value="SH2DOMAIN"/>
</dbReference>
<organism evidence="19 20">
    <name type="scientific">Takifugu rubripes</name>
    <name type="common">Japanese pufferfish</name>
    <name type="synonym">Fugu rubripes</name>
    <dbReference type="NCBI Taxonomy" id="31033"/>
    <lineage>
        <taxon>Eukaryota</taxon>
        <taxon>Metazoa</taxon>
        <taxon>Chordata</taxon>
        <taxon>Craniata</taxon>
        <taxon>Vertebrata</taxon>
        <taxon>Euteleostomi</taxon>
        <taxon>Actinopterygii</taxon>
        <taxon>Neopterygii</taxon>
        <taxon>Teleostei</taxon>
        <taxon>Neoteleostei</taxon>
        <taxon>Acanthomorphata</taxon>
        <taxon>Eupercaria</taxon>
        <taxon>Tetraodontiformes</taxon>
        <taxon>Tetradontoidea</taxon>
        <taxon>Tetraodontidae</taxon>
        <taxon>Takifugu</taxon>
    </lineage>
</organism>
<dbReference type="Pfam" id="PF00621">
    <property type="entry name" value="RhoGEF"/>
    <property type="match status" value="1"/>
</dbReference>
<feature type="compositionally biased region" description="Low complexity" evidence="12">
    <location>
        <begin position="761"/>
        <end position="775"/>
    </location>
</feature>
<dbReference type="GO" id="GO:0008270">
    <property type="term" value="F:zinc ion binding"/>
    <property type="evidence" value="ECO:0007669"/>
    <property type="project" value="UniProtKB-KW"/>
</dbReference>
<dbReference type="InterPro" id="IPR000980">
    <property type="entry name" value="SH2"/>
</dbReference>
<dbReference type="InterPro" id="IPR000219">
    <property type="entry name" value="DH_dom"/>
</dbReference>
<feature type="domain" description="DH" evidence="16">
    <location>
        <begin position="193"/>
        <end position="372"/>
    </location>
</feature>
<feature type="domain" description="Calponin-homology (CH)" evidence="17">
    <location>
        <begin position="1"/>
        <end position="119"/>
    </location>
</feature>
<keyword evidence="3" id="KW-0344">Guanine-nucleotide releasing factor</keyword>
<dbReference type="PROSITE" id="PS50002">
    <property type="entry name" value="SH3"/>
    <property type="match status" value="2"/>
</dbReference>
<dbReference type="PANTHER" id="PTHR45818">
    <property type="entry name" value="PROTEIN VAV"/>
    <property type="match status" value="1"/>
</dbReference>
<dbReference type="CDD" id="cd01223">
    <property type="entry name" value="PH_Vav"/>
    <property type="match status" value="1"/>
</dbReference>
<evidence type="ECO:0000256" key="8">
    <source>
        <dbReference type="ARBA" id="ARBA00022999"/>
    </source>
</evidence>
<dbReference type="SMART" id="SM00033">
    <property type="entry name" value="CH"/>
    <property type="match status" value="1"/>
</dbReference>
<dbReference type="Gene3D" id="2.30.30.40">
    <property type="entry name" value="SH3 Domains"/>
    <property type="match status" value="2"/>
</dbReference>
<feature type="domain" description="SH2" evidence="13">
    <location>
        <begin position="663"/>
        <end position="755"/>
    </location>
</feature>
<dbReference type="GO" id="GO:0035556">
    <property type="term" value="P:intracellular signal transduction"/>
    <property type="evidence" value="ECO:0007669"/>
    <property type="project" value="InterPro"/>
</dbReference>
<dbReference type="Gene3D" id="1.10.418.10">
    <property type="entry name" value="Calponin-like domain"/>
    <property type="match status" value="1"/>
</dbReference>
<evidence type="ECO:0000259" key="13">
    <source>
        <dbReference type="PROSITE" id="PS50001"/>
    </source>
</evidence>
<dbReference type="Pfam" id="PF22697">
    <property type="entry name" value="SOS1_NGEF_PH"/>
    <property type="match status" value="1"/>
</dbReference>
<keyword evidence="5" id="KW-0677">Repeat</keyword>
<proteinExistence type="predicted"/>
<evidence type="ECO:0000256" key="12">
    <source>
        <dbReference type="SAM" id="MobiDB-lite"/>
    </source>
</evidence>
<dbReference type="InterPro" id="IPR035730">
    <property type="entry name" value="VAV1_SH3_1"/>
</dbReference>
<dbReference type="InterPro" id="IPR036860">
    <property type="entry name" value="SH2_dom_sf"/>
</dbReference>
<dbReference type="Pfam" id="PF00018">
    <property type="entry name" value="SH3_1"/>
    <property type="match status" value="1"/>
</dbReference>
<dbReference type="PANTHER" id="PTHR45818:SF2">
    <property type="entry name" value="PROTO-ONCOGENE VAV"/>
    <property type="match status" value="1"/>
</dbReference>